<dbReference type="InterPro" id="IPR051434">
    <property type="entry name" value="DnaJ_C_subfamily_member5"/>
</dbReference>
<feature type="domain" description="J" evidence="8">
    <location>
        <begin position="21"/>
        <end position="91"/>
    </location>
</feature>
<keyword evidence="5" id="KW-0449">Lipoprotein</keyword>
<dbReference type="SUPFAM" id="SSF46565">
    <property type="entry name" value="Chaperone J-domain"/>
    <property type="match status" value="1"/>
</dbReference>
<dbReference type="InterPro" id="IPR018253">
    <property type="entry name" value="DnaJ_domain_CS"/>
</dbReference>
<dbReference type="Pfam" id="PF00226">
    <property type="entry name" value="DnaJ"/>
    <property type="match status" value="1"/>
</dbReference>
<dbReference type="PROSITE" id="PS00636">
    <property type="entry name" value="DNAJ_1"/>
    <property type="match status" value="1"/>
</dbReference>
<evidence type="ECO:0000256" key="7">
    <source>
        <dbReference type="SAM" id="Phobius"/>
    </source>
</evidence>
<keyword evidence="7" id="KW-1133">Transmembrane helix</keyword>
<evidence type="ECO:0000256" key="2">
    <source>
        <dbReference type="ARBA" id="ARBA00023136"/>
    </source>
</evidence>
<keyword evidence="3" id="KW-0564">Palmitate</keyword>
<dbReference type="InterPro" id="IPR036869">
    <property type="entry name" value="J_dom_sf"/>
</dbReference>
<feature type="transmembrane region" description="Helical" evidence="7">
    <location>
        <begin position="318"/>
        <end position="336"/>
    </location>
</feature>
<dbReference type="CDD" id="cd06257">
    <property type="entry name" value="DnaJ"/>
    <property type="match status" value="1"/>
</dbReference>
<dbReference type="Gene3D" id="1.10.287.110">
    <property type="entry name" value="DnaJ domain"/>
    <property type="match status" value="1"/>
</dbReference>
<name>A0A7S1XIQ0_9STRA</name>
<gene>
    <name evidence="9" type="ORF">PPAR1163_LOCUS1286</name>
</gene>
<reference evidence="9" key="1">
    <citation type="submission" date="2021-01" db="EMBL/GenBank/DDBJ databases">
        <authorList>
            <person name="Corre E."/>
            <person name="Pelletier E."/>
            <person name="Niang G."/>
            <person name="Scheremetjew M."/>
            <person name="Finn R."/>
            <person name="Kale V."/>
            <person name="Holt S."/>
            <person name="Cochrane G."/>
            <person name="Meng A."/>
            <person name="Brown T."/>
            <person name="Cohen L."/>
        </authorList>
    </citation>
    <scope>NUCLEOTIDE SEQUENCE</scope>
    <source>
        <strain evidence="9">CCMP2877</strain>
    </source>
</reference>
<evidence type="ECO:0000256" key="1">
    <source>
        <dbReference type="ARBA" id="ARBA00004635"/>
    </source>
</evidence>
<dbReference type="GO" id="GO:0005737">
    <property type="term" value="C:cytoplasm"/>
    <property type="evidence" value="ECO:0007669"/>
    <property type="project" value="UniProtKB-ARBA"/>
</dbReference>
<feature type="transmembrane region" description="Helical" evidence="7">
    <location>
        <begin position="414"/>
        <end position="436"/>
    </location>
</feature>
<evidence type="ECO:0000313" key="9">
    <source>
        <dbReference type="EMBL" id="CAD9242942.1"/>
    </source>
</evidence>
<organism evidence="9">
    <name type="scientific">Phaeomonas parva</name>
    <dbReference type="NCBI Taxonomy" id="124430"/>
    <lineage>
        <taxon>Eukaryota</taxon>
        <taxon>Sar</taxon>
        <taxon>Stramenopiles</taxon>
        <taxon>Ochrophyta</taxon>
        <taxon>Pinguiophyceae</taxon>
        <taxon>Pinguiochrysidales</taxon>
        <taxon>Pinguiochrysidaceae</taxon>
        <taxon>Phaeomonas</taxon>
    </lineage>
</organism>
<sequence>MADFLLSCCCGPLLTTEDDEDLYALLEVPRNAPTDDIRRAYRRKSLRLHPDKVAQRGEQVTAEHRAAFQQLQRAWEILRDNEKRKVYDRVGTLGIRIMEDPMGANAELGKRFLNAPASYRMRFVFFVFLFFAFLCLFPFLAAAEIDDDADLSWLAIAVPVWIYNAFALLYHGYMLFVFKNPGPDVGEDGEELPPDEDMPHISLAARLYDFLKFSLRLAQVITLLTALDGHFEDEIWGLILLPLFIYLGLEIGEALFAYFIMDIELPPGFDPQDPDMLLTIELERDEQRTKKYRALEYLFFLLQTLILVLRLDDYIDESYWVLSLPLFGYIAVSLYLRVVKPNVEAAVILERPPEETNPTEDELLDGMSDEFKEAKAALITRNVMSYAGSLCCQLLMLILLLVRIEEADFSVYILYLPILIPMTCFFCCLCLSILTVDEQSMEDAWAAQHEAGDGPVPTDEPADEAVPIIIHQDVENPAAEAEPAAGAAAEAPPQETPTASAGASPDDIDVDLD</sequence>
<accession>A0A7S1XIQ0</accession>
<dbReference type="PRINTS" id="PR00625">
    <property type="entry name" value="JDOMAIN"/>
</dbReference>
<feature type="transmembrane region" description="Helical" evidence="7">
    <location>
        <begin position="239"/>
        <end position="260"/>
    </location>
</feature>
<dbReference type="PROSITE" id="PS50076">
    <property type="entry name" value="DNAJ_2"/>
    <property type="match status" value="1"/>
</dbReference>
<evidence type="ECO:0000256" key="5">
    <source>
        <dbReference type="ARBA" id="ARBA00023288"/>
    </source>
</evidence>
<protein>
    <recommendedName>
        <fullName evidence="8">J domain-containing protein</fullName>
    </recommendedName>
</protein>
<evidence type="ECO:0000256" key="3">
    <source>
        <dbReference type="ARBA" id="ARBA00023139"/>
    </source>
</evidence>
<feature type="compositionally biased region" description="Low complexity" evidence="6">
    <location>
        <begin position="475"/>
        <end position="501"/>
    </location>
</feature>
<dbReference type="PANTHER" id="PTHR44027:SF7">
    <property type="entry name" value="DNAJ HOMOLOG SUBFAMILY C MEMBER 5 HOMOLOG"/>
    <property type="match status" value="1"/>
</dbReference>
<feature type="transmembrane region" description="Helical" evidence="7">
    <location>
        <begin position="151"/>
        <end position="170"/>
    </location>
</feature>
<evidence type="ECO:0000256" key="4">
    <source>
        <dbReference type="ARBA" id="ARBA00023186"/>
    </source>
</evidence>
<feature type="transmembrane region" description="Helical" evidence="7">
    <location>
        <begin position="383"/>
        <end position="402"/>
    </location>
</feature>
<dbReference type="AlphaFoldDB" id="A0A7S1XIQ0"/>
<dbReference type="GO" id="GO:0016020">
    <property type="term" value="C:membrane"/>
    <property type="evidence" value="ECO:0007669"/>
    <property type="project" value="UniProtKB-SubCell"/>
</dbReference>
<dbReference type="SMART" id="SM00271">
    <property type="entry name" value="DnaJ"/>
    <property type="match status" value="1"/>
</dbReference>
<evidence type="ECO:0000256" key="6">
    <source>
        <dbReference type="SAM" id="MobiDB-lite"/>
    </source>
</evidence>
<evidence type="ECO:0000259" key="8">
    <source>
        <dbReference type="PROSITE" id="PS50076"/>
    </source>
</evidence>
<feature type="region of interest" description="Disordered" evidence="6">
    <location>
        <begin position="445"/>
        <end position="513"/>
    </location>
</feature>
<feature type="transmembrane region" description="Helical" evidence="7">
    <location>
        <begin position="123"/>
        <end position="145"/>
    </location>
</feature>
<keyword evidence="7" id="KW-0812">Transmembrane</keyword>
<dbReference type="InterPro" id="IPR001623">
    <property type="entry name" value="DnaJ_domain"/>
</dbReference>
<comment type="subcellular location">
    <subcellularLocation>
        <location evidence="1">Membrane</location>
        <topology evidence="1">Lipid-anchor</topology>
    </subcellularLocation>
</comment>
<keyword evidence="2 7" id="KW-0472">Membrane</keyword>
<dbReference type="EMBL" id="HBGJ01001914">
    <property type="protein sequence ID" value="CAD9242942.1"/>
    <property type="molecule type" value="Transcribed_RNA"/>
</dbReference>
<proteinExistence type="predicted"/>
<keyword evidence="4" id="KW-0143">Chaperone</keyword>
<dbReference type="PANTHER" id="PTHR44027">
    <property type="entry name" value="DNAJ HOMOLOG SUBFAMILY C MEMBER 5 HOMOLOG"/>
    <property type="match status" value="1"/>
</dbReference>